<dbReference type="SUPFAM" id="SSF53822">
    <property type="entry name" value="Periplasmic binding protein-like I"/>
    <property type="match status" value="1"/>
</dbReference>
<evidence type="ECO:0000256" key="3">
    <source>
        <dbReference type="ARBA" id="ARBA00023163"/>
    </source>
</evidence>
<evidence type="ECO:0000256" key="2">
    <source>
        <dbReference type="ARBA" id="ARBA00023125"/>
    </source>
</evidence>
<organism evidence="5 6">
    <name type="scientific">Pseudovibrio brasiliensis</name>
    <dbReference type="NCBI Taxonomy" id="1898042"/>
    <lineage>
        <taxon>Bacteria</taxon>
        <taxon>Pseudomonadati</taxon>
        <taxon>Pseudomonadota</taxon>
        <taxon>Alphaproteobacteria</taxon>
        <taxon>Hyphomicrobiales</taxon>
        <taxon>Stappiaceae</taxon>
        <taxon>Pseudovibrio</taxon>
    </lineage>
</organism>
<evidence type="ECO:0000256" key="1">
    <source>
        <dbReference type="ARBA" id="ARBA00023015"/>
    </source>
</evidence>
<keyword evidence="6" id="KW-1185">Reference proteome</keyword>
<protein>
    <submittedName>
        <fullName evidence="5">LacI family DNA-binding transcriptional regulator</fullName>
    </submittedName>
</protein>
<dbReference type="CDD" id="cd01392">
    <property type="entry name" value="HTH_LacI"/>
    <property type="match status" value="1"/>
</dbReference>
<dbReference type="InterPro" id="IPR028082">
    <property type="entry name" value="Peripla_BP_I"/>
</dbReference>
<evidence type="ECO:0000313" key="5">
    <source>
        <dbReference type="EMBL" id="QUS59006.1"/>
    </source>
</evidence>
<dbReference type="Proteomes" id="UP000680706">
    <property type="component" value="Plasmid pAb134-03"/>
</dbReference>
<dbReference type="PROSITE" id="PS00356">
    <property type="entry name" value="HTH_LACI_1"/>
    <property type="match status" value="1"/>
</dbReference>
<dbReference type="GO" id="GO:0003677">
    <property type="term" value="F:DNA binding"/>
    <property type="evidence" value="ECO:0007669"/>
    <property type="project" value="UniProtKB-KW"/>
</dbReference>
<dbReference type="InterPro" id="IPR025997">
    <property type="entry name" value="SBP_2_dom"/>
</dbReference>
<dbReference type="Gene3D" id="3.40.50.2300">
    <property type="match status" value="2"/>
</dbReference>
<dbReference type="CDD" id="cd06307">
    <property type="entry name" value="PBP1_sugar_binding"/>
    <property type="match status" value="1"/>
</dbReference>
<keyword evidence="2 5" id="KW-0238">DNA-binding</keyword>
<dbReference type="Pfam" id="PF13407">
    <property type="entry name" value="Peripla_BP_4"/>
    <property type="match status" value="1"/>
</dbReference>
<dbReference type="PANTHER" id="PTHR30146:SF152">
    <property type="entry name" value="TRANSCRIPTIONAL REGULATORY PROTEIN"/>
    <property type="match status" value="1"/>
</dbReference>
<accession>A0ABX8B0L2</accession>
<evidence type="ECO:0000259" key="4">
    <source>
        <dbReference type="PROSITE" id="PS50932"/>
    </source>
</evidence>
<keyword evidence="5" id="KW-0614">Plasmid</keyword>
<proteinExistence type="predicted"/>
<keyword evidence="3" id="KW-0804">Transcription</keyword>
<dbReference type="SMART" id="SM00354">
    <property type="entry name" value="HTH_LACI"/>
    <property type="match status" value="1"/>
</dbReference>
<gene>
    <name evidence="5" type="ORF">KGB56_26280</name>
</gene>
<dbReference type="Gene3D" id="1.10.260.40">
    <property type="entry name" value="lambda repressor-like DNA-binding domains"/>
    <property type="match status" value="1"/>
</dbReference>
<dbReference type="Pfam" id="PF00356">
    <property type="entry name" value="LacI"/>
    <property type="match status" value="1"/>
</dbReference>
<dbReference type="SUPFAM" id="SSF47413">
    <property type="entry name" value="lambda repressor-like DNA-binding domains"/>
    <property type="match status" value="1"/>
</dbReference>
<sequence length="353" mass="38680">MMVVDVIMQDYFHTAVKKAAKISEIANIAGVSTATVDRVLNDRKNVSESTRQRVLQARAAIENGETPITRNKPWRFKVFLPEDAGPSTDYLASCFQDVGAMGNATIECVFTRKMEPSVLARKLRNCIGQGIDAVAFQALDDPRVHDALIELESYKIQTLALLSGIESKSVVGYVGIDNRAAGRTAGYLIGRMAKSPGPIAILTGGQLYRSHEEREMGCRAILRREFPHNDVLATYSGSDDIDGNYKETLTLLARYPEIVGIYNVGGGNEGVVRALKETGHSGEIMLIGHNLTPKTQNYLLEGAMDAVIHQNMRRAARKSVDALLASLNNRPIHPDILPVEVITKENIWGATYG</sequence>
<feature type="domain" description="HTH lacI-type" evidence="4">
    <location>
        <begin position="20"/>
        <end position="57"/>
    </location>
</feature>
<reference evidence="5 6" key="1">
    <citation type="journal article" date="2021" name="Angew. Chem. Int. Ed. Engl.">
        <title>A novel family of nonribosomal peptides modulate collective behavior in Pseudovibrio bacteria isolated from marine sponges.</title>
        <authorList>
            <person name="Ioca L.P."/>
            <person name="Dai Y."/>
            <person name="Kunakom S."/>
            <person name="Diaz-Espinosa J."/>
            <person name="Krunic A."/>
            <person name="Crnkovic C.M."/>
            <person name="Orjala J."/>
            <person name="Sanchez L.M."/>
            <person name="Ferreira A.G."/>
            <person name="Berlinck R.G.S."/>
            <person name="Eustaquio A.S."/>
        </authorList>
    </citation>
    <scope>NUCLEOTIDE SEQUENCE [LARGE SCALE GENOMIC DNA]</scope>
    <source>
        <strain evidence="5 6">Ab134</strain>
        <plasmid evidence="5 6">pAb134-03</plasmid>
    </source>
</reference>
<geneLocation type="plasmid" evidence="5 6">
    <name>pAb134-03</name>
</geneLocation>
<keyword evidence="1" id="KW-0805">Transcription regulation</keyword>
<dbReference type="EMBL" id="CP074129">
    <property type="protein sequence ID" value="QUS59006.1"/>
    <property type="molecule type" value="Genomic_DNA"/>
</dbReference>
<dbReference type="PANTHER" id="PTHR30146">
    <property type="entry name" value="LACI-RELATED TRANSCRIPTIONAL REPRESSOR"/>
    <property type="match status" value="1"/>
</dbReference>
<name>A0ABX8B0L2_9HYPH</name>
<dbReference type="InterPro" id="IPR010982">
    <property type="entry name" value="Lambda_DNA-bd_dom_sf"/>
</dbReference>
<dbReference type="PROSITE" id="PS50932">
    <property type="entry name" value="HTH_LACI_2"/>
    <property type="match status" value="1"/>
</dbReference>
<evidence type="ECO:0000313" key="6">
    <source>
        <dbReference type="Proteomes" id="UP000680706"/>
    </source>
</evidence>
<dbReference type="InterPro" id="IPR000843">
    <property type="entry name" value="HTH_LacI"/>
</dbReference>